<reference evidence="2" key="1">
    <citation type="journal article" date="2015" name="Nature">
        <title>Complex archaea that bridge the gap between prokaryotes and eukaryotes.</title>
        <authorList>
            <person name="Spang A."/>
            <person name="Saw J.H."/>
            <person name="Jorgensen S.L."/>
            <person name="Zaremba-Niedzwiedzka K."/>
            <person name="Martijn J."/>
            <person name="Lind A.E."/>
            <person name="van Eijk R."/>
            <person name="Schleper C."/>
            <person name="Guy L."/>
            <person name="Ettema T.J."/>
        </authorList>
    </citation>
    <scope>NUCLEOTIDE SEQUENCE</scope>
</reference>
<evidence type="ECO:0000256" key="1">
    <source>
        <dbReference type="SAM" id="MobiDB-lite"/>
    </source>
</evidence>
<dbReference type="AlphaFoldDB" id="A0A0F9DKH4"/>
<feature type="compositionally biased region" description="Basic and acidic residues" evidence="1">
    <location>
        <begin position="18"/>
        <end position="32"/>
    </location>
</feature>
<comment type="caution">
    <text evidence="2">The sequence shown here is derived from an EMBL/GenBank/DDBJ whole genome shotgun (WGS) entry which is preliminary data.</text>
</comment>
<sequence>MGRRKREHRLAVIAGTEKPFRTSPEKPRKDEQPVLSAADAIMARIQAMKGATGG</sequence>
<dbReference type="EMBL" id="LAZR01028561">
    <property type="protein sequence ID" value="KKL62218.1"/>
    <property type="molecule type" value="Genomic_DNA"/>
</dbReference>
<accession>A0A0F9DKH4</accession>
<feature type="region of interest" description="Disordered" evidence="1">
    <location>
        <begin position="1"/>
        <end position="33"/>
    </location>
</feature>
<evidence type="ECO:0000313" key="2">
    <source>
        <dbReference type="EMBL" id="KKL62218.1"/>
    </source>
</evidence>
<protein>
    <submittedName>
        <fullName evidence="2">Uncharacterized protein</fullName>
    </submittedName>
</protein>
<name>A0A0F9DKH4_9ZZZZ</name>
<gene>
    <name evidence="2" type="ORF">LCGC14_2187430</name>
</gene>
<organism evidence="2">
    <name type="scientific">marine sediment metagenome</name>
    <dbReference type="NCBI Taxonomy" id="412755"/>
    <lineage>
        <taxon>unclassified sequences</taxon>
        <taxon>metagenomes</taxon>
        <taxon>ecological metagenomes</taxon>
    </lineage>
</organism>
<proteinExistence type="predicted"/>